<reference evidence="3" key="1">
    <citation type="submission" date="2020-11" db="EMBL/GenBank/DDBJ databases">
        <title>Sequencing the genomes of 1000 actinobacteria strains.</title>
        <authorList>
            <person name="Klenk H.-P."/>
        </authorList>
    </citation>
    <scope>NUCLEOTIDE SEQUENCE</scope>
    <source>
        <strain evidence="3">DSM 45356</strain>
    </source>
</reference>
<dbReference type="Pfam" id="PF00293">
    <property type="entry name" value="NUDIX"/>
    <property type="match status" value="1"/>
</dbReference>
<evidence type="ECO:0000256" key="1">
    <source>
        <dbReference type="ARBA" id="ARBA00022801"/>
    </source>
</evidence>
<keyword evidence="1" id="KW-0378">Hydrolase</keyword>
<gene>
    <name evidence="3" type="ORF">IW245_002253</name>
</gene>
<dbReference type="Proteomes" id="UP000622552">
    <property type="component" value="Unassembled WGS sequence"/>
</dbReference>
<dbReference type="RefSeq" id="WP_231398756.1">
    <property type="nucleotide sequence ID" value="NZ_BONS01000001.1"/>
</dbReference>
<dbReference type="PROSITE" id="PS51462">
    <property type="entry name" value="NUDIX"/>
    <property type="match status" value="1"/>
</dbReference>
<dbReference type="AlphaFoldDB" id="A0A8J7GCG6"/>
<dbReference type="PANTHER" id="PTHR21340:SF0">
    <property type="entry name" value="BIS(5'-NUCLEOSYL)-TETRAPHOSPHATASE [ASYMMETRICAL]"/>
    <property type="match status" value="1"/>
</dbReference>
<accession>A0A8J7GCG6</accession>
<comment type="caution">
    <text evidence="3">The sequence shown here is derived from an EMBL/GenBank/DDBJ whole genome shotgun (WGS) entry which is preliminary data.</text>
</comment>
<feature type="domain" description="Nudix hydrolase" evidence="2">
    <location>
        <begin position="63"/>
        <end position="198"/>
    </location>
</feature>
<name>A0A8J7GCG6_9ACTN</name>
<keyword evidence="4" id="KW-1185">Reference proteome</keyword>
<evidence type="ECO:0000313" key="4">
    <source>
        <dbReference type="Proteomes" id="UP000622552"/>
    </source>
</evidence>
<evidence type="ECO:0000313" key="3">
    <source>
        <dbReference type="EMBL" id="MBG6136059.1"/>
    </source>
</evidence>
<dbReference type="GO" id="GO:0006167">
    <property type="term" value="P:AMP biosynthetic process"/>
    <property type="evidence" value="ECO:0007669"/>
    <property type="project" value="TreeGrafter"/>
</dbReference>
<proteinExistence type="predicted"/>
<dbReference type="SUPFAM" id="SSF55811">
    <property type="entry name" value="Nudix"/>
    <property type="match status" value="1"/>
</dbReference>
<dbReference type="InterPro" id="IPR015797">
    <property type="entry name" value="NUDIX_hydrolase-like_dom_sf"/>
</dbReference>
<dbReference type="InterPro" id="IPR051325">
    <property type="entry name" value="Nudix_hydrolase_domain"/>
</dbReference>
<evidence type="ECO:0000259" key="2">
    <source>
        <dbReference type="PROSITE" id="PS51462"/>
    </source>
</evidence>
<dbReference type="PANTHER" id="PTHR21340">
    <property type="entry name" value="DIADENOSINE 5,5-P1,P4-TETRAPHOSPHATE PYROPHOSPHOHYDROLASE MUTT"/>
    <property type="match status" value="1"/>
</dbReference>
<organism evidence="3 4">
    <name type="scientific">Longispora fulva</name>
    <dbReference type="NCBI Taxonomy" id="619741"/>
    <lineage>
        <taxon>Bacteria</taxon>
        <taxon>Bacillati</taxon>
        <taxon>Actinomycetota</taxon>
        <taxon>Actinomycetes</taxon>
        <taxon>Micromonosporales</taxon>
        <taxon>Micromonosporaceae</taxon>
        <taxon>Longispora</taxon>
    </lineage>
</organism>
<dbReference type="GO" id="GO:0006754">
    <property type="term" value="P:ATP biosynthetic process"/>
    <property type="evidence" value="ECO:0007669"/>
    <property type="project" value="TreeGrafter"/>
</dbReference>
<dbReference type="EMBL" id="JADOUF010000001">
    <property type="protein sequence ID" value="MBG6136059.1"/>
    <property type="molecule type" value="Genomic_DNA"/>
</dbReference>
<dbReference type="InterPro" id="IPR000086">
    <property type="entry name" value="NUDIX_hydrolase_dom"/>
</dbReference>
<protein>
    <submittedName>
        <fullName evidence="3">8-oxo-dGTP pyrophosphatase MutT (NUDIX family)</fullName>
    </submittedName>
</protein>
<dbReference type="GO" id="GO:0004081">
    <property type="term" value="F:bis(5'-nucleosyl)-tetraphosphatase (asymmetrical) activity"/>
    <property type="evidence" value="ECO:0007669"/>
    <property type="project" value="TreeGrafter"/>
</dbReference>
<sequence>MTARRDQTMNLSHTEATLRADLTALIAAITPGDAVEEADLRHTLEWVASGYDLYRTAKPATPPQHLVAYFQVIDPDTGLMLLGEHRGAGLLLPNGGHVEPGEKPWQAVVRECREELHASAEPSPRFGTRPAFVSVTRTRGPAAGQHVDVSLWHVVHVERESVSYFDPAEFTAMHWMGPREILMMQAERLDPCMHRFTRKITQS</sequence>
<dbReference type="Gene3D" id="3.90.79.10">
    <property type="entry name" value="Nucleoside Triphosphate Pyrophosphohydrolase"/>
    <property type="match status" value="1"/>
</dbReference>